<dbReference type="Proteomes" id="UP000273143">
    <property type="component" value="Chromosome"/>
</dbReference>
<dbReference type="RefSeq" id="WP_127161926.1">
    <property type="nucleotide sequence ID" value="NZ_CP029822.1"/>
</dbReference>
<organism evidence="2 3">
    <name type="scientific">Entomomonas moraniae</name>
    <dbReference type="NCBI Taxonomy" id="2213226"/>
    <lineage>
        <taxon>Bacteria</taxon>
        <taxon>Pseudomonadati</taxon>
        <taxon>Pseudomonadota</taxon>
        <taxon>Gammaproteobacteria</taxon>
        <taxon>Pseudomonadales</taxon>
        <taxon>Pseudomonadaceae</taxon>
        <taxon>Entomomonas</taxon>
    </lineage>
</organism>
<dbReference type="InterPro" id="IPR025391">
    <property type="entry name" value="DUF4123"/>
</dbReference>
<dbReference type="Pfam" id="PF13503">
    <property type="entry name" value="DUF4123"/>
    <property type="match status" value="1"/>
</dbReference>
<feature type="domain" description="DUF4123" evidence="1">
    <location>
        <begin position="3"/>
        <end position="117"/>
    </location>
</feature>
<dbReference type="AlphaFoldDB" id="A0A3Q9JKA2"/>
<evidence type="ECO:0000313" key="2">
    <source>
        <dbReference type="EMBL" id="AZS49746.1"/>
    </source>
</evidence>
<evidence type="ECO:0000259" key="1">
    <source>
        <dbReference type="Pfam" id="PF13503"/>
    </source>
</evidence>
<dbReference type="EMBL" id="CP029822">
    <property type="protein sequence ID" value="AZS49746.1"/>
    <property type="molecule type" value="Genomic_DNA"/>
</dbReference>
<keyword evidence="3" id="KW-1185">Reference proteome</keyword>
<name>A0A3Q9JKA2_9GAMM</name>
<reference evidence="3" key="1">
    <citation type="submission" date="2018-06" db="EMBL/GenBank/DDBJ databases">
        <title>Complete genome of Pseudomonas insecticola strain QZS01.</title>
        <authorList>
            <person name="Wang J."/>
            <person name="Su Q."/>
        </authorList>
    </citation>
    <scope>NUCLEOTIDE SEQUENCE [LARGE SCALE GENOMIC DNA]</scope>
    <source>
        <strain evidence="3">QZS01</strain>
    </source>
</reference>
<dbReference type="KEGG" id="emo:DM558_02645"/>
<evidence type="ECO:0000313" key="3">
    <source>
        <dbReference type="Proteomes" id="UP000273143"/>
    </source>
</evidence>
<gene>
    <name evidence="2" type="ORF">DM558_02645</name>
</gene>
<protein>
    <submittedName>
        <fullName evidence="2">DUF4123 domain-containing protein</fullName>
    </submittedName>
</protein>
<accession>A0A3Q9JKA2</accession>
<sequence>MNYLLAEPQKEIIKKAYSGKFTHPQISYLFDETEMPELKETGPVLLCDNTTDEQTLKQLLQKNAGLLITSRHSKEDILAQLRHNLFVYFKPDQIGIFRYYDPFIASYFFPSLSEQETADWLGPIQSIQWYNANWRDKATQSDHWQSHTNPAAKDWQLNAEHLKTKPVLTNNQNLALQDMQQEKFAYHWQQSAHKNPNQINIDSIILWVKQGIRDGFISEYDLNRYLSLRAQYPTVKAPTQWPSQEIEDKIIYLQYYLQTAAS</sequence>
<proteinExistence type="predicted"/>